<keyword evidence="1" id="KW-0472">Membrane</keyword>
<dbReference type="Pfam" id="PF01926">
    <property type="entry name" value="MMR_HSR1"/>
    <property type="match status" value="1"/>
</dbReference>
<dbReference type="EMBL" id="JAGSXH010000037">
    <property type="protein sequence ID" value="MBS2963901.1"/>
    <property type="molecule type" value="Genomic_DNA"/>
</dbReference>
<organism evidence="3 4">
    <name type="scientific">Actinocrinis puniceicyclus</name>
    <dbReference type="NCBI Taxonomy" id="977794"/>
    <lineage>
        <taxon>Bacteria</taxon>
        <taxon>Bacillati</taxon>
        <taxon>Actinomycetota</taxon>
        <taxon>Actinomycetes</taxon>
        <taxon>Catenulisporales</taxon>
        <taxon>Actinospicaceae</taxon>
        <taxon>Actinocrinis</taxon>
    </lineage>
</organism>
<dbReference type="InterPro" id="IPR027417">
    <property type="entry name" value="P-loop_NTPase"/>
</dbReference>
<accession>A0A8J7WKD1</accession>
<dbReference type="InterPro" id="IPR005662">
    <property type="entry name" value="GTPase_Era-like"/>
</dbReference>
<feature type="transmembrane region" description="Helical" evidence="1">
    <location>
        <begin position="478"/>
        <end position="497"/>
    </location>
</feature>
<protein>
    <submittedName>
        <fullName evidence="3">50S ribosome-binding GTPase</fullName>
    </submittedName>
</protein>
<dbReference type="PANTHER" id="PTHR42698">
    <property type="entry name" value="GTPASE ERA"/>
    <property type="match status" value="1"/>
</dbReference>
<dbReference type="SUPFAM" id="SSF52540">
    <property type="entry name" value="P-loop containing nucleoside triphosphate hydrolases"/>
    <property type="match status" value="1"/>
</dbReference>
<dbReference type="RefSeq" id="WP_211468022.1">
    <property type="nucleotide sequence ID" value="NZ_JAGSXH010000037.1"/>
</dbReference>
<dbReference type="GO" id="GO:0043024">
    <property type="term" value="F:ribosomal small subunit binding"/>
    <property type="evidence" value="ECO:0007669"/>
    <property type="project" value="TreeGrafter"/>
</dbReference>
<evidence type="ECO:0000313" key="3">
    <source>
        <dbReference type="EMBL" id="MBS2963901.1"/>
    </source>
</evidence>
<dbReference type="GO" id="GO:0005525">
    <property type="term" value="F:GTP binding"/>
    <property type="evidence" value="ECO:0007669"/>
    <property type="project" value="InterPro"/>
</dbReference>
<evidence type="ECO:0000256" key="1">
    <source>
        <dbReference type="SAM" id="Phobius"/>
    </source>
</evidence>
<dbReference type="GO" id="GO:0019843">
    <property type="term" value="F:rRNA binding"/>
    <property type="evidence" value="ECO:0007669"/>
    <property type="project" value="TreeGrafter"/>
</dbReference>
<dbReference type="GO" id="GO:0005829">
    <property type="term" value="C:cytosol"/>
    <property type="evidence" value="ECO:0007669"/>
    <property type="project" value="TreeGrafter"/>
</dbReference>
<dbReference type="Gene3D" id="3.40.50.300">
    <property type="entry name" value="P-loop containing nucleotide triphosphate hydrolases"/>
    <property type="match status" value="1"/>
</dbReference>
<name>A0A8J7WKD1_9ACTN</name>
<sequence>MRVIRGNQRTLGVGARLDALARLVATAEGRLPAPALEPAREVLRRAAARFGMSAEHTVVILGGATGVGKSSLFNALVGIGLSPVAVRRPTTTQAIACVWEADRLAEARPLLDRLGVETRRQLTRDSALDRSPVRDPLGGLVLVDLPDHDSAVREHQVEVDQAVGLADVLVWVTDPQKYADASWHDRYLKALAHHADIMLIVLNQIDRLPAEAVAECTADLARLVEQDGLTGIPVIAVSARTREGLDELRRALTKRVSGRRAAADRLAADVDRVAERLSTLLVNPSAPEQDDGAASVSDAARAEVMDGLRAAAGVASLADAVSERIASRGEAAVSTPLRALSFLREFGAGGASAAAPRGASRRSLDGSSGGSLRELIRAVADPVGEAPAPVPVDRAALDTVLSRLADAATAALPPDWGRALRAQITGSRRKVADRIDAALAAGEIDARPPARHILVRTGHAALLALTALFAALCFVPGFPYPLGIALAALALLGSVVLDFTARRAARRSAVAAGQVAVGQLSVELAAVAQDELFGPIAEELSRYRSALTDFKAVRDG</sequence>
<evidence type="ECO:0000259" key="2">
    <source>
        <dbReference type="Pfam" id="PF01926"/>
    </source>
</evidence>
<feature type="domain" description="G" evidence="2">
    <location>
        <begin position="59"/>
        <end position="203"/>
    </location>
</feature>
<reference evidence="3" key="1">
    <citation type="submission" date="2021-04" db="EMBL/GenBank/DDBJ databases">
        <title>Genome based classification of Actinospica acidithermotolerans sp. nov., an actinobacterium isolated from an Indonesian hot spring.</title>
        <authorList>
            <person name="Kusuma A.B."/>
            <person name="Putra K.E."/>
            <person name="Nafisah S."/>
            <person name="Loh J."/>
            <person name="Nouioui I."/>
            <person name="Goodfellow M."/>
        </authorList>
    </citation>
    <scope>NUCLEOTIDE SEQUENCE</scope>
    <source>
        <strain evidence="3">DSM 45618</strain>
    </source>
</reference>
<proteinExistence type="predicted"/>
<keyword evidence="1" id="KW-1133">Transmembrane helix</keyword>
<dbReference type="Proteomes" id="UP000677913">
    <property type="component" value="Unassembled WGS sequence"/>
</dbReference>
<evidence type="ECO:0000313" key="4">
    <source>
        <dbReference type="Proteomes" id="UP000677913"/>
    </source>
</evidence>
<keyword evidence="1" id="KW-0812">Transmembrane</keyword>
<dbReference type="PANTHER" id="PTHR42698:SF1">
    <property type="entry name" value="GTPASE ERA, MITOCHONDRIAL"/>
    <property type="match status" value="1"/>
</dbReference>
<dbReference type="AlphaFoldDB" id="A0A8J7WKD1"/>
<dbReference type="InterPro" id="IPR006073">
    <property type="entry name" value="GTP-bd"/>
</dbReference>
<comment type="caution">
    <text evidence="3">The sequence shown here is derived from an EMBL/GenBank/DDBJ whole genome shotgun (WGS) entry which is preliminary data.</text>
</comment>
<gene>
    <name evidence="3" type="ORF">KGA66_12660</name>
</gene>
<dbReference type="GO" id="GO:0000028">
    <property type="term" value="P:ribosomal small subunit assembly"/>
    <property type="evidence" value="ECO:0007669"/>
    <property type="project" value="TreeGrafter"/>
</dbReference>
<keyword evidence="4" id="KW-1185">Reference proteome</keyword>